<feature type="domain" description="Bulb-type lectin" evidence="23">
    <location>
        <begin position="29"/>
        <end position="157"/>
    </location>
</feature>
<evidence type="ECO:0000256" key="14">
    <source>
        <dbReference type="ARBA" id="ARBA00023180"/>
    </source>
</evidence>
<feature type="domain" description="Protein kinase" evidence="22">
    <location>
        <begin position="523"/>
        <end position="774"/>
    </location>
</feature>
<proteinExistence type="inferred from homology"/>
<dbReference type="Pfam" id="PF07714">
    <property type="entry name" value="PK_Tyr_Ser-Thr"/>
    <property type="match status" value="1"/>
</dbReference>
<dbReference type="SUPFAM" id="SSF56112">
    <property type="entry name" value="Protein kinase-like (PK-like)"/>
    <property type="match status" value="1"/>
</dbReference>
<evidence type="ECO:0000256" key="8">
    <source>
        <dbReference type="ARBA" id="ARBA00022777"/>
    </source>
</evidence>
<dbReference type="AlphaFoldDB" id="A0AAP0IA30"/>
<evidence type="ECO:0000259" key="23">
    <source>
        <dbReference type="PROSITE" id="PS50927"/>
    </source>
</evidence>
<name>A0AAP0IA30_9MAGN</name>
<feature type="domain" description="Bulb-type lectin" evidence="23">
    <location>
        <begin position="160"/>
        <end position="288"/>
    </location>
</feature>
<dbReference type="Gene3D" id="2.90.10.10">
    <property type="entry name" value="Bulb-type lectin domain"/>
    <property type="match status" value="2"/>
</dbReference>
<dbReference type="GO" id="GO:0016020">
    <property type="term" value="C:membrane"/>
    <property type="evidence" value="ECO:0007669"/>
    <property type="project" value="UniProtKB-SubCell"/>
</dbReference>
<accession>A0AAP0IA30</accession>
<dbReference type="PROSITE" id="PS00107">
    <property type="entry name" value="PROTEIN_KINASE_ATP"/>
    <property type="match status" value="1"/>
</dbReference>
<feature type="region of interest" description="Disordered" evidence="19">
    <location>
        <begin position="430"/>
        <end position="451"/>
    </location>
</feature>
<evidence type="ECO:0000256" key="16">
    <source>
        <dbReference type="ARBA" id="ARBA00048679"/>
    </source>
</evidence>
<evidence type="ECO:0000313" key="24">
    <source>
        <dbReference type="EMBL" id="KAK9111303.1"/>
    </source>
</evidence>
<evidence type="ECO:0000259" key="22">
    <source>
        <dbReference type="PROSITE" id="PS50011"/>
    </source>
</evidence>
<keyword evidence="11 20" id="KW-0472">Membrane</keyword>
<evidence type="ECO:0000313" key="25">
    <source>
        <dbReference type="Proteomes" id="UP001419268"/>
    </source>
</evidence>
<evidence type="ECO:0000256" key="17">
    <source>
        <dbReference type="PIRNR" id="PIRNR000641"/>
    </source>
</evidence>
<dbReference type="InterPro" id="IPR036426">
    <property type="entry name" value="Bulb-type_lectin_dom_sf"/>
</dbReference>
<evidence type="ECO:0000256" key="10">
    <source>
        <dbReference type="ARBA" id="ARBA00022989"/>
    </source>
</evidence>
<evidence type="ECO:0000256" key="15">
    <source>
        <dbReference type="ARBA" id="ARBA00047899"/>
    </source>
</evidence>
<keyword evidence="5 20" id="KW-0812">Transmembrane</keyword>
<dbReference type="InterPro" id="IPR011009">
    <property type="entry name" value="Kinase-like_dom_sf"/>
</dbReference>
<dbReference type="InterPro" id="IPR051343">
    <property type="entry name" value="G-type_lectin_kinases/EP1-like"/>
</dbReference>
<keyword evidence="13" id="KW-0675">Receptor</keyword>
<dbReference type="GO" id="GO:0048544">
    <property type="term" value="P:recognition of pollen"/>
    <property type="evidence" value="ECO:0007669"/>
    <property type="project" value="InterPro"/>
</dbReference>
<dbReference type="Gene3D" id="1.10.510.10">
    <property type="entry name" value="Transferase(Phosphotransferase) domain 1"/>
    <property type="match status" value="1"/>
</dbReference>
<evidence type="ECO:0000256" key="5">
    <source>
        <dbReference type="ARBA" id="ARBA00022692"/>
    </source>
</evidence>
<dbReference type="GO" id="GO:0004674">
    <property type="term" value="F:protein serine/threonine kinase activity"/>
    <property type="evidence" value="ECO:0007669"/>
    <property type="project" value="UniProtKB-KW"/>
</dbReference>
<keyword evidence="12" id="KW-1015">Disulfide bond</keyword>
<evidence type="ECO:0000256" key="19">
    <source>
        <dbReference type="SAM" id="MobiDB-lite"/>
    </source>
</evidence>
<evidence type="ECO:0000256" key="1">
    <source>
        <dbReference type="ARBA" id="ARBA00004479"/>
    </source>
</evidence>
<dbReference type="Gene3D" id="3.30.200.20">
    <property type="entry name" value="Phosphorylase Kinase, domain 1"/>
    <property type="match status" value="1"/>
</dbReference>
<dbReference type="FunFam" id="2.90.10.10:FF:000026">
    <property type="entry name" value="Serine/threonine-protein kinase"/>
    <property type="match status" value="1"/>
</dbReference>
<evidence type="ECO:0000256" key="3">
    <source>
        <dbReference type="ARBA" id="ARBA00022536"/>
    </source>
</evidence>
<dbReference type="InterPro" id="IPR000719">
    <property type="entry name" value="Prot_kinase_dom"/>
</dbReference>
<dbReference type="EMBL" id="JBBNAG010000008">
    <property type="protein sequence ID" value="KAK9111303.1"/>
    <property type="molecule type" value="Genomic_DNA"/>
</dbReference>
<dbReference type="Pfam" id="PF00954">
    <property type="entry name" value="S_locus_glycop"/>
    <property type="match status" value="1"/>
</dbReference>
<reference evidence="24 25" key="1">
    <citation type="submission" date="2024-01" db="EMBL/GenBank/DDBJ databases">
        <title>Genome assemblies of Stephania.</title>
        <authorList>
            <person name="Yang L."/>
        </authorList>
    </citation>
    <scope>NUCLEOTIDE SEQUENCE [LARGE SCALE GENOMIC DNA]</scope>
    <source>
        <strain evidence="24">JXDWG</strain>
        <tissue evidence="24">Leaf</tissue>
    </source>
</reference>
<feature type="binding site" evidence="18">
    <location>
        <position position="552"/>
    </location>
    <ligand>
        <name>ATP</name>
        <dbReference type="ChEBI" id="CHEBI:30616"/>
    </ligand>
</feature>
<dbReference type="InterPro" id="IPR024171">
    <property type="entry name" value="SRK-like_kinase"/>
</dbReference>
<keyword evidence="10 20" id="KW-1133">Transmembrane helix</keyword>
<dbReference type="Pfam" id="PF01453">
    <property type="entry name" value="B_lectin"/>
    <property type="match status" value="1"/>
</dbReference>
<gene>
    <name evidence="24" type="ORF">Scep_018822</name>
</gene>
<dbReference type="Proteomes" id="UP001419268">
    <property type="component" value="Unassembled WGS sequence"/>
</dbReference>
<evidence type="ECO:0000256" key="20">
    <source>
        <dbReference type="SAM" id="Phobius"/>
    </source>
</evidence>
<protein>
    <recommendedName>
        <fullName evidence="17">Receptor-like serine/threonine-protein kinase</fullName>
        <ecNumber evidence="17">2.7.11.1</ecNumber>
    </recommendedName>
</protein>
<evidence type="ECO:0000256" key="2">
    <source>
        <dbReference type="ARBA" id="ARBA00022527"/>
    </source>
</evidence>
<sequence length="774" mass="86120">MTTSTFLLLLLILALLLPRAVRAQQRNNTNIVLLGSSLSPIKGTNSSWLSPSGRFAFGFYRQSDDAFVVAVWFAKIRESTVVWHFTYDNDDKQKQALIVSSNATLIFNTEGSLILRDGQGIKDRIIFSGAASSAAMLESGNFVLYNSKSQIIWQTFDSPTNTILQGQRLENRAQLFSSSIASQNLKGRFRLAMQPDGNLVQYPIYWASDTSTNAYWASDTAPEGSSVTLNLNDGGKLYLLNGMGANIKNITDGWNSPTNGTVYRATLDADGIFRLYSHTLEKDGSWSVKWASLDNRCNPKGFCGLNAYCVPMDLVPDCRCIPQFDFKNQADKTSDCVRTRKLSYDCRNGTKKEEQMTLTMAPVEGIRWESDAIFSTFPSTTVDECKTACLDDCNCDVVRFGADNVCQKHKLPLMNVKKNGGLTMTFIKINNDDDNNNNNNNNTEDSDTFTKNGTPIGVKKDCRKEVIAIGAAFLSSSLVVLVISGILLYKKHTAYEKILMNSGSAQEISLRSFQYDELEQATNGFKEEVGRGAFGTVFKGTLPNNNQTIAVKRLDKNLVDEASEKEFQTEMRVIGKTHHKNLVKLLGYCQSGQTNTFTGIRGTRGYVAPEWHRNLPVTVKVDVYSFGIMLLEIVCCRRNLDMNRSEDEAVLADWVYECFKNGELGKLVSSEDQQQQQVNMNWFDKAVIVALWCIQDEPSLRPSMKKVVLMLEGTIDIPTPPSPSSSAAMAHCIIFPRDSCPLFLLYHLLLALLSVDFLSSFSAVAWRSTTATSP</sequence>
<evidence type="ECO:0000256" key="11">
    <source>
        <dbReference type="ARBA" id="ARBA00023136"/>
    </source>
</evidence>
<evidence type="ECO:0000256" key="9">
    <source>
        <dbReference type="ARBA" id="ARBA00022840"/>
    </source>
</evidence>
<dbReference type="PROSITE" id="PS50927">
    <property type="entry name" value="BULB_LECTIN"/>
    <property type="match status" value="2"/>
</dbReference>
<comment type="caution">
    <text evidence="24">The sequence shown here is derived from an EMBL/GenBank/DDBJ whole genome shotgun (WGS) entry which is preliminary data.</text>
</comment>
<dbReference type="InterPro" id="IPR000858">
    <property type="entry name" value="S_locus_glycoprot_dom"/>
</dbReference>
<feature type="chain" id="PRO_5042890403" description="Receptor-like serine/threonine-protein kinase" evidence="21">
    <location>
        <begin position="24"/>
        <end position="774"/>
    </location>
</feature>
<dbReference type="SUPFAM" id="SSF51110">
    <property type="entry name" value="alpha-D-mannose-specific plant lectins"/>
    <property type="match status" value="2"/>
</dbReference>
<evidence type="ECO:0000256" key="21">
    <source>
        <dbReference type="SAM" id="SignalP"/>
    </source>
</evidence>
<keyword evidence="3" id="KW-0245">EGF-like domain</keyword>
<evidence type="ECO:0000256" key="18">
    <source>
        <dbReference type="PROSITE-ProRule" id="PRU10141"/>
    </source>
</evidence>
<comment type="catalytic activity">
    <reaction evidence="15 17">
        <text>L-threonyl-[protein] + ATP = O-phospho-L-threonyl-[protein] + ADP + H(+)</text>
        <dbReference type="Rhea" id="RHEA:46608"/>
        <dbReference type="Rhea" id="RHEA-COMP:11060"/>
        <dbReference type="Rhea" id="RHEA-COMP:11605"/>
        <dbReference type="ChEBI" id="CHEBI:15378"/>
        <dbReference type="ChEBI" id="CHEBI:30013"/>
        <dbReference type="ChEBI" id="CHEBI:30616"/>
        <dbReference type="ChEBI" id="CHEBI:61977"/>
        <dbReference type="ChEBI" id="CHEBI:456216"/>
        <dbReference type="EC" id="2.7.11.1"/>
    </reaction>
</comment>
<evidence type="ECO:0000256" key="6">
    <source>
        <dbReference type="ARBA" id="ARBA00022729"/>
    </source>
</evidence>
<feature type="transmembrane region" description="Helical" evidence="20">
    <location>
        <begin position="466"/>
        <end position="489"/>
    </location>
</feature>
<feature type="signal peptide" evidence="21">
    <location>
        <begin position="1"/>
        <end position="23"/>
    </location>
</feature>
<feature type="transmembrane region" description="Helical" evidence="20">
    <location>
        <begin position="743"/>
        <end position="766"/>
    </location>
</feature>
<keyword evidence="14" id="KW-0325">Glycoprotein</keyword>
<dbReference type="InterPro" id="IPR017441">
    <property type="entry name" value="Protein_kinase_ATP_BS"/>
</dbReference>
<dbReference type="PIRSF" id="PIRSF000641">
    <property type="entry name" value="SRK"/>
    <property type="match status" value="1"/>
</dbReference>
<dbReference type="PANTHER" id="PTHR47976:SF7">
    <property type="entry name" value="RECEPTOR-LIKE SERINE_THREONINE-PROTEIN KINASE"/>
    <property type="match status" value="1"/>
</dbReference>
<evidence type="ECO:0000256" key="12">
    <source>
        <dbReference type="ARBA" id="ARBA00023157"/>
    </source>
</evidence>
<keyword evidence="8 17" id="KW-0418">Kinase</keyword>
<keyword evidence="2 17" id="KW-0723">Serine/threonine-protein kinase</keyword>
<dbReference type="EC" id="2.7.11.1" evidence="17"/>
<dbReference type="GO" id="GO:0005524">
    <property type="term" value="F:ATP binding"/>
    <property type="evidence" value="ECO:0007669"/>
    <property type="project" value="UniProtKB-UniRule"/>
</dbReference>
<dbReference type="PROSITE" id="PS50011">
    <property type="entry name" value="PROTEIN_KINASE_DOM"/>
    <property type="match status" value="1"/>
</dbReference>
<comment type="similarity">
    <text evidence="17">Belongs to the protein kinase superfamily. Ser/Thr protein kinase family.</text>
</comment>
<keyword evidence="9 17" id="KW-0067">ATP-binding</keyword>
<keyword evidence="4 17" id="KW-0808">Transferase</keyword>
<comment type="catalytic activity">
    <reaction evidence="16 17">
        <text>L-seryl-[protein] + ATP = O-phospho-L-seryl-[protein] + ADP + H(+)</text>
        <dbReference type="Rhea" id="RHEA:17989"/>
        <dbReference type="Rhea" id="RHEA-COMP:9863"/>
        <dbReference type="Rhea" id="RHEA-COMP:11604"/>
        <dbReference type="ChEBI" id="CHEBI:15378"/>
        <dbReference type="ChEBI" id="CHEBI:29999"/>
        <dbReference type="ChEBI" id="CHEBI:30616"/>
        <dbReference type="ChEBI" id="CHEBI:83421"/>
        <dbReference type="ChEBI" id="CHEBI:456216"/>
        <dbReference type="EC" id="2.7.11.1"/>
    </reaction>
</comment>
<evidence type="ECO:0000256" key="13">
    <source>
        <dbReference type="ARBA" id="ARBA00023170"/>
    </source>
</evidence>
<dbReference type="PANTHER" id="PTHR47976">
    <property type="entry name" value="G-TYPE LECTIN S-RECEPTOR-LIKE SERINE/THREONINE-PROTEIN KINASE SD2-5"/>
    <property type="match status" value="1"/>
</dbReference>
<dbReference type="InterPro" id="IPR001245">
    <property type="entry name" value="Ser-Thr/Tyr_kinase_cat_dom"/>
</dbReference>
<evidence type="ECO:0000256" key="7">
    <source>
        <dbReference type="ARBA" id="ARBA00022741"/>
    </source>
</evidence>
<keyword evidence="25" id="KW-1185">Reference proteome</keyword>
<dbReference type="FunFam" id="3.30.200.20:FF:000059">
    <property type="entry name" value="S-receptor-like serine/threonine-protein kinase"/>
    <property type="match status" value="1"/>
</dbReference>
<evidence type="ECO:0000256" key="4">
    <source>
        <dbReference type="ARBA" id="ARBA00022679"/>
    </source>
</evidence>
<comment type="subcellular location">
    <subcellularLocation>
        <location evidence="1">Membrane</location>
        <topology evidence="1">Single-pass type I membrane protein</topology>
    </subcellularLocation>
</comment>
<keyword evidence="7 17" id="KW-0547">Nucleotide-binding</keyword>
<dbReference type="InterPro" id="IPR001480">
    <property type="entry name" value="Bulb-type_lectin_dom"/>
</dbReference>
<keyword evidence="6 21" id="KW-0732">Signal</keyword>
<dbReference type="Pfam" id="PF00069">
    <property type="entry name" value="Pkinase"/>
    <property type="match status" value="1"/>
</dbReference>
<dbReference type="SMART" id="SM00108">
    <property type="entry name" value="B_lectin"/>
    <property type="match status" value="2"/>
</dbReference>
<organism evidence="24 25">
    <name type="scientific">Stephania cephalantha</name>
    <dbReference type="NCBI Taxonomy" id="152367"/>
    <lineage>
        <taxon>Eukaryota</taxon>
        <taxon>Viridiplantae</taxon>
        <taxon>Streptophyta</taxon>
        <taxon>Embryophyta</taxon>
        <taxon>Tracheophyta</taxon>
        <taxon>Spermatophyta</taxon>
        <taxon>Magnoliopsida</taxon>
        <taxon>Ranunculales</taxon>
        <taxon>Menispermaceae</taxon>
        <taxon>Menispermoideae</taxon>
        <taxon>Cissampelideae</taxon>
        <taxon>Stephania</taxon>
    </lineage>
</organism>